<evidence type="ECO:0000313" key="2">
    <source>
        <dbReference type="EMBL" id="OAA33538.1"/>
    </source>
</evidence>
<dbReference type="EMBL" id="AZGY01000001">
    <property type="protein sequence ID" value="OAA33538.1"/>
    <property type="molecule type" value="Genomic_DNA"/>
</dbReference>
<dbReference type="STRING" id="1081109.A0A166VDF1"/>
<name>A0A166VDF1_9HYPO</name>
<dbReference type="CDD" id="cd02440">
    <property type="entry name" value="AdoMet_MTases"/>
    <property type="match status" value="1"/>
</dbReference>
<dbReference type="AlphaFoldDB" id="A0A166VDF1"/>
<dbReference type="SUPFAM" id="SSF53335">
    <property type="entry name" value="S-adenosyl-L-methionine-dependent methyltransferases"/>
    <property type="match status" value="1"/>
</dbReference>
<dbReference type="InterPro" id="IPR029063">
    <property type="entry name" value="SAM-dependent_MTases_sf"/>
</dbReference>
<dbReference type="OrthoDB" id="2013972at2759"/>
<protein>
    <recommendedName>
        <fullName evidence="4">TAM domain methyltransferase</fullName>
    </recommendedName>
</protein>
<dbReference type="Gene3D" id="3.40.50.150">
    <property type="entry name" value="Vaccinia Virus protein VP39"/>
    <property type="match status" value="1"/>
</dbReference>
<accession>A0A166VDF1</accession>
<dbReference type="PANTHER" id="PTHR43591">
    <property type="entry name" value="METHYLTRANSFERASE"/>
    <property type="match status" value="1"/>
</dbReference>
<organism evidence="2 3">
    <name type="scientific">Moelleriella libera RCEF 2490</name>
    <dbReference type="NCBI Taxonomy" id="1081109"/>
    <lineage>
        <taxon>Eukaryota</taxon>
        <taxon>Fungi</taxon>
        <taxon>Dikarya</taxon>
        <taxon>Ascomycota</taxon>
        <taxon>Pezizomycotina</taxon>
        <taxon>Sordariomycetes</taxon>
        <taxon>Hypocreomycetidae</taxon>
        <taxon>Hypocreales</taxon>
        <taxon>Clavicipitaceae</taxon>
        <taxon>Moelleriella</taxon>
    </lineage>
</organism>
<dbReference type="Pfam" id="PF13489">
    <property type="entry name" value="Methyltransf_23"/>
    <property type="match status" value="1"/>
</dbReference>
<evidence type="ECO:0000256" key="1">
    <source>
        <dbReference type="ARBA" id="ARBA00038158"/>
    </source>
</evidence>
<comment type="similarity">
    <text evidence="1">Belongs to the methyltransferase superfamily. LaeA methyltransferase family.</text>
</comment>
<dbReference type="Proteomes" id="UP000078544">
    <property type="component" value="Unassembled WGS sequence"/>
</dbReference>
<keyword evidence="3" id="KW-1185">Reference proteome</keyword>
<dbReference type="GO" id="GO:0008168">
    <property type="term" value="F:methyltransferase activity"/>
    <property type="evidence" value="ECO:0007669"/>
    <property type="project" value="TreeGrafter"/>
</dbReference>
<dbReference type="PANTHER" id="PTHR43591:SF14">
    <property type="entry name" value="METHYLTRANSFERASE"/>
    <property type="match status" value="1"/>
</dbReference>
<evidence type="ECO:0000313" key="3">
    <source>
        <dbReference type="Proteomes" id="UP000078544"/>
    </source>
</evidence>
<evidence type="ECO:0008006" key="4">
    <source>
        <dbReference type="Google" id="ProtNLM"/>
    </source>
</evidence>
<gene>
    <name evidence="2" type="ORF">AAL_01003</name>
</gene>
<sequence length="287" mass="31996">MPIALAVTYAFPNDLPEQERLDLQAHALLKLFDGRLFFSPLSTSSPPRHVLDIATGLGDWAIQMGDMFPSAEIIATDLSPIQPDAVPPNVSFYVEDSSDSWDYPHKFDYIHTRVTGGCWSSFEEQVVQQAFEALEPGGYLESQEIDSSLGCDDGTLDQNGALMRWASDITTAGERCDRSTLIGQTLKDAYERVGFVDVQEIVFRIPVNGWPRDRHLREIGAMWEANLVSGLSGLSLSLFHRAFDRSPAETEVFLVDVRREVSNPNVHAWMPCYVVWGRKPLMGETGG</sequence>
<reference evidence="2 3" key="1">
    <citation type="journal article" date="2016" name="Genome Biol. Evol.">
        <title>Divergent and convergent evolution of fungal pathogenicity.</title>
        <authorList>
            <person name="Shang Y."/>
            <person name="Xiao G."/>
            <person name="Zheng P."/>
            <person name="Cen K."/>
            <person name="Zhan S."/>
            <person name="Wang C."/>
        </authorList>
    </citation>
    <scope>NUCLEOTIDE SEQUENCE [LARGE SCALE GENOMIC DNA]</scope>
    <source>
        <strain evidence="2 3">RCEF 2490</strain>
    </source>
</reference>
<comment type="caution">
    <text evidence="2">The sequence shown here is derived from an EMBL/GenBank/DDBJ whole genome shotgun (WGS) entry which is preliminary data.</text>
</comment>
<proteinExistence type="inferred from homology"/>